<dbReference type="CDD" id="cd22268">
    <property type="entry name" value="DPBB_RlpA-like"/>
    <property type="match status" value="1"/>
</dbReference>
<dbReference type="PANTHER" id="PTHR34183:SF8">
    <property type="entry name" value="ENDOLYTIC PEPTIDOGLYCAN TRANSGLYCOSYLASE RLPA-RELATED"/>
    <property type="match status" value="1"/>
</dbReference>
<dbReference type="Proteomes" id="UP001065613">
    <property type="component" value="Chromosome"/>
</dbReference>
<reference evidence="2" key="1">
    <citation type="submission" date="2021-04" db="EMBL/GenBank/DDBJ databases">
        <title>Genome sequence of Woronichinia naegeliana from Washington state freshwater lake bloom.</title>
        <authorList>
            <person name="Dreher T.W."/>
        </authorList>
    </citation>
    <scope>NUCLEOTIDE SEQUENCE</scope>
    <source>
        <strain evidence="2">WA131</strain>
    </source>
</reference>
<dbReference type="Pfam" id="PF03330">
    <property type="entry name" value="DPBB_1"/>
    <property type="match status" value="1"/>
</dbReference>
<proteinExistence type="predicted"/>
<evidence type="ECO:0000313" key="2">
    <source>
        <dbReference type="EMBL" id="UXE64522.1"/>
    </source>
</evidence>
<name>A0A977L347_9CYAN</name>
<dbReference type="KEGG" id="wna:KA717_01520"/>
<dbReference type="EMBL" id="CP073041">
    <property type="protein sequence ID" value="UXE64522.1"/>
    <property type="molecule type" value="Genomic_DNA"/>
</dbReference>
<dbReference type="InterPro" id="IPR009009">
    <property type="entry name" value="RlpA-like_DPBB"/>
</dbReference>
<evidence type="ECO:0000259" key="1">
    <source>
        <dbReference type="Pfam" id="PF03330"/>
    </source>
</evidence>
<feature type="domain" description="RlpA-like protein double-psi beta-barrel" evidence="1">
    <location>
        <begin position="2"/>
        <end position="70"/>
    </location>
</feature>
<dbReference type="SUPFAM" id="SSF50685">
    <property type="entry name" value="Barwin-like endoglucanases"/>
    <property type="match status" value="1"/>
</dbReference>
<protein>
    <submittedName>
        <fullName evidence="2">Septal ring lytic transglycosylase RlpA family protein</fullName>
    </submittedName>
</protein>
<dbReference type="InterPro" id="IPR036908">
    <property type="entry name" value="RlpA-like_sf"/>
</dbReference>
<dbReference type="Gene3D" id="2.40.40.10">
    <property type="entry name" value="RlpA-like domain"/>
    <property type="match status" value="1"/>
</dbReference>
<accession>A0A977L347</accession>
<gene>
    <name evidence="2" type="ORF">KA717_01520</name>
</gene>
<sequence length="73" mass="8034">MANGRAYNPNHLVAAHPRYPIGTRLKVTNRKTGKSVIVTVSDRCSCSLDLSRAAFRQIGNTRKGRVPVTVSRL</sequence>
<dbReference type="PANTHER" id="PTHR34183">
    <property type="entry name" value="ENDOLYTIC PEPTIDOGLYCAN TRANSGLYCOSYLASE RLPA"/>
    <property type="match status" value="1"/>
</dbReference>
<dbReference type="AlphaFoldDB" id="A0A977L347"/>
<organism evidence="2">
    <name type="scientific">Woronichinia naegeliana WA131</name>
    <dbReference type="NCBI Taxonomy" id="2824559"/>
    <lineage>
        <taxon>Bacteria</taxon>
        <taxon>Bacillati</taxon>
        <taxon>Cyanobacteriota</taxon>
        <taxon>Cyanophyceae</taxon>
        <taxon>Synechococcales</taxon>
        <taxon>Coelosphaeriaceae</taxon>
        <taxon>Woronichinia</taxon>
    </lineage>
</organism>